<reference evidence="2" key="1">
    <citation type="submission" date="2013-04" db="EMBL/GenBank/DDBJ databases">
        <title>Comparative Genomics of Relapsing Fever Spirochetes.</title>
        <authorList>
            <person name="Schwan T.G."/>
            <person name="Raffel S.J."/>
            <person name="Porcella S.F."/>
            <person name="Martens C.A."/>
            <person name="Bruno D.P."/>
            <person name="Ricklefs S.M."/>
            <person name="Barbian K.B."/>
        </authorList>
    </citation>
    <scope>NUCLEOTIDE SEQUENCE</scope>
    <source>
        <strain evidence="2">Co53</strain>
        <plasmid evidence="2">unnamed</plasmid>
    </source>
</reference>
<keyword evidence="1" id="KW-0472">Membrane</keyword>
<protein>
    <recommendedName>
        <fullName evidence="4">Holin, BlyA family protein</fullName>
    </recommendedName>
</protein>
<gene>
    <name evidence="2" type="ORF">BCO_0003700</name>
</gene>
<evidence type="ECO:0000313" key="2">
    <source>
        <dbReference type="EMBL" id="AHH11063.1"/>
    </source>
</evidence>
<dbReference type="HOGENOM" id="CLU_2951134_0_0_12"/>
<evidence type="ECO:0000256" key="1">
    <source>
        <dbReference type="SAM" id="Phobius"/>
    </source>
</evidence>
<dbReference type="InterPro" id="IPR006493">
    <property type="entry name" value="Holin_BlyA"/>
</dbReference>
<evidence type="ECO:0000313" key="3">
    <source>
        <dbReference type="Proteomes" id="UP000019330"/>
    </source>
</evidence>
<dbReference type="Pfam" id="PF05102">
    <property type="entry name" value="Holin_BlyA"/>
    <property type="match status" value="1"/>
</dbReference>
<dbReference type="EMBL" id="CP005746">
    <property type="protein sequence ID" value="AHH11063.1"/>
    <property type="molecule type" value="Genomic_DNA"/>
</dbReference>
<evidence type="ECO:0008006" key="4">
    <source>
        <dbReference type="Google" id="ProtNLM"/>
    </source>
</evidence>
<keyword evidence="1" id="KW-1133">Transmembrane helix</keyword>
<keyword evidence="3" id="KW-1185">Reference proteome</keyword>
<keyword evidence="1" id="KW-0812">Transmembrane</keyword>
<geneLocation type="plasmid" evidence="2 3">
    <name>unnamed</name>
</geneLocation>
<keyword evidence="2" id="KW-0614">Plasmid</keyword>
<dbReference type="Proteomes" id="UP000019330">
    <property type="component" value="Plasmid unnamed"/>
</dbReference>
<accession>W5SWJ4</accession>
<dbReference type="AlphaFoldDB" id="W5SWJ4"/>
<proteinExistence type="predicted"/>
<name>W5SWJ4_9SPIR</name>
<sequence length="57" mass="6513">MEDNMNTIFDFLANIAEIKLIIIGGIVLLILIPLTLLLRPVINEVIKIIKHFLDKEN</sequence>
<organism evidence="2">
    <name type="scientific">Borrelia coriaceae ATCC 43381</name>
    <dbReference type="NCBI Taxonomy" id="1408429"/>
    <lineage>
        <taxon>Bacteria</taxon>
        <taxon>Pseudomonadati</taxon>
        <taxon>Spirochaetota</taxon>
        <taxon>Spirochaetia</taxon>
        <taxon>Spirochaetales</taxon>
        <taxon>Borreliaceae</taxon>
        <taxon>Borrelia</taxon>
    </lineage>
</organism>
<feature type="transmembrane region" description="Helical" evidence="1">
    <location>
        <begin position="20"/>
        <end position="42"/>
    </location>
</feature>